<evidence type="ECO:0000313" key="2">
    <source>
        <dbReference type="Proteomes" id="UP000194137"/>
    </source>
</evidence>
<organism evidence="1 2">
    <name type="scientific">Pseudorhodoplanes sinuspersici</name>
    <dbReference type="NCBI Taxonomy" id="1235591"/>
    <lineage>
        <taxon>Bacteria</taxon>
        <taxon>Pseudomonadati</taxon>
        <taxon>Pseudomonadota</taxon>
        <taxon>Alphaproteobacteria</taxon>
        <taxon>Hyphomicrobiales</taxon>
        <taxon>Pseudorhodoplanes</taxon>
    </lineage>
</organism>
<name>A0A1W6ZXV5_9HYPH</name>
<gene>
    <name evidence="1" type="ORF">CAK95_25880</name>
</gene>
<protein>
    <submittedName>
        <fullName evidence="1">Uncharacterized protein</fullName>
    </submittedName>
</protein>
<dbReference type="Pfam" id="PF09991">
    <property type="entry name" value="DUF2232"/>
    <property type="match status" value="1"/>
</dbReference>
<dbReference type="KEGG" id="psin:CAK95_25880"/>
<evidence type="ECO:0000313" key="1">
    <source>
        <dbReference type="EMBL" id="ARQ02146.1"/>
    </source>
</evidence>
<keyword evidence="2" id="KW-1185">Reference proteome</keyword>
<dbReference type="EMBL" id="CP021112">
    <property type="protein sequence ID" value="ARQ02146.1"/>
    <property type="molecule type" value="Genomic_DNA"/>
</dbReference>
<dbReference type="OrthoDB" id="7335270at2"/>
<dbReference type="Proteomes" id="UP000194137">
    <property type="component" value="Chromosome"/>
</dbReference>
<dbReference type="InterPro" id="IPR018710">
    <property type="entry name" value="DUF2232"/>
</dbReference>
<proteinExistence type="predicted"/>
<accession>A0A1W6ZXV5</accession>
<dbReference type="RefSeq" id="WP_086090575.1">
    <property type="nucleotide sequence ID" value="NZ_CP021112.1"/>
</dbReference>
<sequence length="320" mass="33723">MMQIVLVGLGAGAASALLFASIASGSLLSIFLFYLAPLPIMIAAIGWSHWSALVAAVAAALGLGIAFGNIFFFLAFVIGIGLPAWWLGYLALLARTDADGNVEWYPAGRIVLWCAAIAAAMVLIAIPNFGLDEEQFRAGLRNAFERVLQEQGRTAAGTPLDANSDNAKRIVDLLVAIMPLAAAILATVTNSLNLYLAGRIVTVSGRLRRPWPDLSAIRFPPLAHATFATSLVLSFMPGLIGTIGSIVAAALMMAYGLLGFAVLHAITRATGGRFFILTGTYIAVLFIGWPIIVLTLIGVADAIFDFRNRVGAGKPPALTE</sequence>
<reference evidence="1 2" key="1">
    <citation type="submission" date="2017-05" db="EMBL/GenBank/DDBJ databases">
        <title>Full genome sequence of Pseudorhodoplanes sinuspersici.</title>
        <authorList>
            <person name="Dastgheib S.M.M."/>
            <person name="Shavandi M."/>
            <person name="Tirandaz H."/>
        </authorList>
    </citation>
    <scope>NUCLEOTIDE SEQUENCE [LARGE SCALE GENOMIC DNA]</scope>
    <source>
        <strain evidence="1 2">RIPI110</strain>
    </source>
</reference>
<dbReference type="STRING" id="1235591.CAK95_25880"/>
<dbReference type="AlphaFoldDB" id="A0A1W6ZXV5"/>